<evidence type="ECO:0000313" key="3">
    <source>
        <dbReference type="Proteomes" id="UP000248865"/>
    </source>
</evidence>
<proteinExistence type="predicted"/>
<name>A0A1V3CCQ4_ECOLX</name>
<sequence length="82" mass="9703">MGYRNKSPFIRHIINTGEGKESIRWPDSLRQSMTSVLYPEQCIHVGDRESHCHEQFCLSPESHFCYKFILTNLLSMRNILFQ</sequence>
<reference evidence="1 3" key="1">
    <citation type="submission" date="2018-05" db="EMBL/GenBank/DDBJ databases">
        <title>Genomic sequencing of EHEC O26 New European Clone.</title>
        <authorList>
            <person name="Karnisova L."/>
            <person name="Nunvar J."/>
            <person name="Marejkova M."/>
            <person name="Mellmann A."/>
            <person name="Drevinek P."/>
            <person name="Blahova K."/>
            <person name="Bielaszewska M."/>
        </authorList>
    </citation>
    <scope>NUCLEOTIDE SEQUENCE [LARGE SCALE GENOMIC DNA]</scope>
    <source>
        <strain evidence="1 3">14-391</strain>
    </source>
</reference>
<comment type="caution">
    <text evidence="1">The sequence shown here is derived from an EMBL/GenBank/DDBJ whole genome shotgun (WGS) entry which is preliminary data.</text>
</comment>
<dbReference type="EMBL" id="QFSS01000054">
    <property type="protein sequence ID" value="PZZ68750.1"/>
    <property type="molecule type" value="Genomic_DNA"/>
</dbReference>
<gene>
    <name evidence="2" type="ORF">C9194_21040</name>
    <name evidence="1" type="ORF">DIV22_12080</name>
</gene>
<evidence type="ECO:0000313" key="2">
    <source>
        <dbReference type="EMBL" id="TJF62312.1"/>
    </source>
</evidence>
<dbReference type="AlphaFoldDB" id="A0A1V3CCQ4"/>
<dbReference type="EMBL" id="RROO01000048">
    <property type="protein sequence ID" value="TJF62312.1"/>
    <property type="molecule type" value="Genomic_DNA"/>
</dbReference>
<dbReference type="Gene3D" id="3.90.350.10">
    <property type="entry name" value="Transposase Inhibitor Protein From Tn5, Chain A, domain 1"/>
    <property type="match status" value="1"/>
</dbReference>
<dbReference type="Proteomes" id="UP000248865">
    <property type="component" value="Unassembled WGS sequence"/>
</dbReference>
<protein>
    <submittedName>
        <fullName evidence="1">Uncharacterized protein</fullName>
    </submittedName>
</protein>
<evidence type="ECO:0000313" key="4">
    <source>
        <dbReference type="Proteomes" id="UP000305093"/>
    </source>
</evidence>
<reference evidence="2 4" key="2">
    <citation type="submission" date="2018-12" db="EMBL/GenBank/DDBJ databases">
        <title>Food and Water Safety Consortium.</title>
        <authorList>
            <person name="Tyson S."/>
            <person name="Peterson C.-L."/>
            <person name="Olson A."/>
            <person name="Tyler S."/>
            <person name="Cabral J."/>
            <person name="Lynch T."/>
            <person name="Knox N."/>
            <person name="Van Domselaar G."/>
            <person name="Graham M."/>
        </authorList>
    </citation>
    <scope>NUCLEOTIDE SEQUENCE [LARGE SCALE GENOMIC DNA]</scope>
    <source>
        <strain evidence="2 4">FWSEC0419</strain>
    </source>
</reference>
<accession>A0A1V3CCQ4</accession>
<evidence type="ECO:0000313" key="1">
    <source>
        <dbReference type="EMBL" id="PZZ68750.1"/>
    </source>
</evidence>
<organism evidence="1 3">
    <name type="scientific">Escherichia coli</name>
    <dbReference type="NCBI Taxonomy" id="562"/>
    <lineage>
        <taxon>Bacteria</taxon>
        <taxon>Pseudomonadati</taxon>
        <taxon>Pseudomonadota</taxon>
        <taxon>Gammaproteobacteria</taxon>
        <taxon>Enterobacterales</taxon>
        <taxon>Enterobacteriaceae</taxon>
        <taxon>Escherichia</taxon>
    </lineage>
</organism>
<dbReference type="Proteomes" id="UP000305093">
    <property type="component" value="Unassembled WGS sequence"/>
</dbReference>